<dbReference type="Pfam" id="PF03770">
    <property type="entry name" value="IPK"/>
    <property type="match status" value="1"/>
</dbReference>
<dbReference type="PANTHER" id="PTHR12400">
    <property type="entry name" value="INOSITOL POLYPHOSPHATE KINASE"/>
    <property type="match status" value="1"/>
</dbReference>
<reference evidence="6 7" key="1">
    <citation type="journal article" date="2018" name="G3 (Bethesda)">
        <title>Phylogenetic and Phylogenomic Definition of Rhizopus Species.</title>
        <authorList>
            <person name="Gryganskyi A.P."/>
            <person name="Golan J."/>
            <person name="Dolatabadi S."/>
            <person name="Mondo S."/>
            <person name="Robb S."/>
            <person name="Idnurm A."/>
            <person name="Muszewska A."/>
            <person name="Steczkiewicz K."/>
            <person name="Masonjones S."/>
            <person name="Liao H.L."/>
            <person name="Gajdeczka M.T."/>
            <person name="Anike F."/>
            <person name="Vuek A."/>
            <person name="Anishchenko I.M."/>
            <person name="Voigt K."/>
            <person name="de Hoog G.S."/>
            <person name="Smith M.E."/>
            <person name="Heitman J."/>
            <person name="Vilgalys R."/>
            <person name="Stajich J.E."/>
        </authorList>
    </citation>
    <scope>NUCLEOTIDE SEQUENCE [LARGE SCALE GENOMIC DNA]</scope>
    <source>
        <strain evidence="6 7">LSU 92-RS-03</strain>
    </source>
</reference>
<dbReference type="InterPro" id="IPR005522">
    <property type="entry name" value="IPK"/>
</dbReference>
<evidence type="ECO:0000256" key="4">
    <source>
        <dbReference type="RuleBase" id="RU363090"/>
    </source>
</evidence>
<comment type="caution">
    <text evidence="6">The sequence shown here is derived from an EMBL/GenBank/DDBJ whole genome shotgun (WGS) entry which is preliminary data.</text>
</comment>
<dbReference type="EC" id="2.7.-.-" evidence="4"/>
<feature type="region of interest" description="Disordered" evidence="5">
    <location>
        <begin position="1"/>
        <end position="40"/>
    </location>
</feature>
<dbReference type="PANTHER" id="PTHR12400:SF21">
    <property type="entry name" value="KINASE"/>
    <property type="match status" value="1"/>
</dbReference>
<dbReference type="GO" id="GO:0000824">
    <property type="term" value="F:inositol-1,4,5,6-tetrakisphosphate 3-kinase activity"/>
    <property type="evidence" value="ECO:0007669"/>
    <property type="project" value="TreeGrafter"/>
</dbReference>
<accession>A0A367JAY1</accession>
<dbReference type="SUPFAM" id="SSF56104">
    <property type="entry name" value="SAICAR synthase-like"/>
    <property type="match status" value="1"/>
</dbReference>
<evidence type="ECO:0000256" key="1">
    <source>
        <dbReference type="ARBA" id="ARBA00007374"/>
    </source>
</evidence>
<dbReference type="InterPro" id="IPR038286">
    <property type="entry name" value="IPK_sf"/>
</dbReference>
<protein>
    <recommendedName>
        <fullName evidence="4">Kinase</fullName>
        <ecNumber evidence="4">2.7.-.-</ecNumber>
    </recommendedName>
</protein>
<evidence type="ECO:0000313" key="7">
    <source>
        <dbReference type="Proteomes" id="UP000253551"/>
    </source>
</evidence>
<dbReference type="STRING" id="4846.A0A367JAY1"/>
<dbReference type="GO" id="GO:0032958">
    <property type="term" value="P:inositol phosphate biosynthetic process"/>
    <property type="evidence" value="ECO:0007669"/>
    <property type="project" value="InterPro"/>
</dbReference>
<dbReference type="GO" id="GO:0008440">
    <property type="term" value="F:inositol-1,4,5-trisphosphate 3-kinase activity"/>
    <property type="evidence" value="ECO:0007669"/>
    <property type="project" value="TreeGrafter"/>
</dbReference>
<keyword evidence="2 4" id="KW-0808">Transferase</keyword>
<feature type="compositionally biased region" description="Low complexity" evidence="5">
    <location>
        <begin position="16"/>
        <end position="27"/>
    </location>
</feature>
<dbReference type="AlphaFoldDB" id="A0A367JAY1"/>
<organism evidence="6 7">
    <name type="scientific">Rhizopus stolonifer</name>
    <name type="common">Rhizopus nigricans</name>
    <dbReference type="NCBI Taxonomy" id="4846"/>
    <lineage>
        <taxon>Eukaryota</taxon>
        <taxon>Fungi</taxon>
        <taxon>Fungi incertae sedis</taxon>
        <taxon>Mucoromycota</taxon>
        <taxon>Mucoromycotina</taxon>
        <taxon>Mucoromycetes</taxon>
        <taxon>Mucorales</taxon>
        <taxon>Mucorineae</taxon>
        <taxon>Rhizopodaceae</taxon>
        <taxon>Rhizopus</taxon>
    </lineage>
</organism>
<keyword evidence="7" id="KW-1185">Reference proteome</keyword>
<name>A0A367JAY1_RHIST</name>
<evidence type="ECO:0000256" key="5">
    <source>
        <dbReference type="SAM" id="MobiDB-lite"/>
    </source>
</evidence>
<dbReference type="GO" id="GO:0005737">
    <property type="term" value="C:cytoplasm"/>
    <property type="evidence" value="ECO:0007669"/>
    <property type="project" value="TreeGrafter"/>
</dbReference>
<evidence type="ECO:0000256" key="2">
    <source>
        <dbReference type="ARBA" id="ARBA00022679"/>
    </source>
</evidence>
<sequence>MKAKCHTPTSLKTKVNSDWESESNSSSENDDNQEHKDHYFDPTKITTSLPLLPFKNQVGGHASFFRFSKRAICKPVSQSEQDFYEHIDTGHHELLPFTSQYIGVLNVTYRLLVPEVMFEKNQHLLRDWEKCHSRGGCKKRRHSAQWDCRRRFQEKVLREVFSAKAIRERLLQAQDWQRTFGDHQGRSLPNLSGLDQTVDQIVIEARRPSLINSTSSLPQLLQYEKEKPMFSMDDIAIEKKLAEQSAPPIEKEQSETSNNPWSLQMYNRDLQRIKNRKQTSEQKYILIEDLTDGIKYPCVLDLKMGTRQYGVYASEEKMNGQKIKCEKSTSKLLGVRVCGMQVYQTDVDEFSYQDKYFGRNLSPYTFRKTLQNYLDNGKGCEIQHIPVIVRKLRRLARIVKTMHGYRFYASSLLIIYDGDPLSVRKVDVRIIDFANCITIKDLKYNHKKFTYPPTNKGPDSGYLLGLKTLTLCYEWIYLTQGGLPENIVLEGEDVFHDISDPANDKALAKLLH</sequence>
<gene>
    <name evidence="6" type="ORF">CU098_005943</name>
</gene>
<dbReference type="GO" id="GO:0046854">
    <property type="term" value="P:phosphatidylinositol phosphate biosynthetic process"/>
    <property type="evidence" value="ECO:0007669"/>
    <property type="project" value="TreeGrafter"/>
</dbReference>
<keyword evidence="3 4" id="KW-0418">Kinase</keyword>
<dbReference type="Proteomes" id="UP000253551">
    <property type="component" value="Unassembled WGS sequence"/>
</dbReference>
<dbReference type="Gene3D" id="3.30.470.160">
    <property type="entry name" value="Inositol polyphosphate kinase"/>
    <property type="match status" value="1"/>
</dbReference>
<dbReference type="EMBL" id="PJQM01003814">
    <property type="protein sequence ID" value="RCH86999.1"/>
    <property type="molecule type" value="Genomic_DNA"/>
</dbReference>
<proteinExistence type="inferred from homology"/>
<comment type="similarity">
    <text evidence="1 4">Belongs to the inositol phosphokinase (IPK) family.</text>
</comment>
<evidence type="ECO:0000313" key="6">
    <source>
        <dbReference type="EMBL" id="RCH86999.1"/>
    </source>
</evidence>
<dbReference type="OrthoDB" id="2573163at2759"/>
<evidence type="ECO:0000256" key="3">
    <source>
        <dbReference type="ARBA" id="ARBA00022777"/>
    </source>
</evidence>
<dbReference type="GO" id="GO:0005634">
    <property type="term" value="C:nucleus"/>
    <property type="evidence" value="ECO:0007669"/>
    <property type="project" value="TreeGrafter"/>
</dbReference>